<dbReference type="GO" id="GO:0004382">
    <property type="term" value="F:GDP phosphatase activity"/>
    <property type="evidence" value="ECO:0007669"/>
    <property type="project" value="TreeGrafter"/>
</dbReference>
<evidence type="ECO:0000256" key="4">
    <source>
        <dbReference type="PIRSR" id="PIRSR600407-2"/>
    </source>
</evidence>
<dbReference type="EMBL" id="CAXLJL010000967">
    <property type="protein sequence ID" value="CAL5142125.1"/>
    <property type="molecule type" value="Genomic_DNA"/>
</dbReference>
<organism evidence="8 9">
    <name type="scientific">Calicophoron daubneyi</name>
    <name type="common">Rumen fluke</name>
    <name type="synonym">Paramphistomum daubneyi</name>
    <dbReference type="NCBI Taxonomy" id="300641"/>
    <lineage>
        <taxon>Eukaryota</taxon>
        <taxon>Metazoa</taxon>
        <taxon>Spiralia</taxon>
        <taxon>Lophotrochozoa</taxon>
        <taxon>Platyhelminthes</taxon>
        <taxon>Trematoda</taxon>
        <taxon>Digenea</taxon>
        <taxon>Plagiorchiida</taxon>
        <taxon>Pronocephalata</taxon>
        <taxon>Paramphistomoidea</taxon>
        <taxon>Paramphistomidae</taxon>
        <taxon>Calicophoron</taxon>
    </lineage>
</organism>
<comment type="caution">
    <text evidence="8">The sequence shown here is derived from an EMBL/GenBank/DDBJ whole genome shotgun (WGS) entry which is preliminary data.</text>
</comment>
<evidence type="ECO:0000313" key="9">
    <source>
        <dbReference type="Proteomes" id="UP001497525"/>
    </source>
</evidence>
<keyword evidence="6" id="KW-1133">Transmembrane helix</keyword>
<keyword evidence="4" id="KW-0547">Nucleotide-binding</keyword>
<keyword evidence="4" id="KW-0067">ATP-binding</keyword>
<name>A0AAV2U2M2_CALDB</name>
<evidence type="ECO:0000256" key="7">
    <source>
        <dbReference type="SAM" id="SignalP"/>
    </source>
</evidence>
<comment type="similarity">
    <text evidence="1">Belongs to the GDA1/CD39 NTPase family.</text>
</comment>
<reference evidence="8" key="1">
    <citation type="submission" date="2024-06" db="EMBL/GenBank/DDBJ databases">
        <authorList>
            <person name="Liu X."/>
            <person name="Lenzi L."/>
            <person name="Haldenby T S."/>
            <person name="Uol C."/>
        </authorList>
    </citation>
    <scope>NUCLEOTIDE SEQUENCE</scope>
</reference>
<feature type="binding site" evidence="4">
    <location>
        <begin position="197"/>
        <end position="201"/>
    </location>
    <ligand>
        <name>ATP</name>
        <dbReference type="ChEBI" id="CHEBI:30616"/>
    </ligand>
</feature>
<dbReference type="GO" id="GO:0045134">
    <property type="term" value="F:UDP phosphatase activity"/>
    <property type="evidence" value="ECO:0007669"/>
    <property type="project" value="TreeGrafter"/>
</dbReference>
<dbReference type="InterPro" id="IPR000407">
    <property type="entry name" value="GDA1_CD39_NTPase"/>
</dbReference>
<dbReference type="AlphaFoldDB" id="A0AAV2U2M2"/>
<evidence type="ECO:0000313" key="8">
    <source>
        <dbReference type="EMBL" id="CAL5142125.1"/>
    </source>
</evidence>
<dbReference type="GO" id="GO:0006256">
    <property type="term" value="P:UDP catabolic process"/>
    <property type="evidence" value="ECO:0007669"/>
    <property type="project" value="TreeGrafter"/>
</dbReference>
<sequence length="587" mass="65628">MYYRLHSIVLFEILCLTRASPVDKNDARKYSVIIDAGSSGSRSFVYTWLSTQGQENTLPVIDLLMDNSGSPVVTKVNPGLSTFSKSLGEIPDYLASLLKKAAESIPSTYHTQTSIAIYATAGMRLLPEGEQSAIWEAVRNAIKSGYRFWFVDSMAATITGEQEALFGWVTVNYLLGRFRTENGKPDPNPVGMVEMGGASMQIAFPLGPAQHALDNLVTRFAVPSPTAKQNHRVYIVSHLQFGSNSARGRYEQALLYAYEQQNGSLPGELQIADPCLMHGQNITKNISARAPDDLDFSKPQGKQVKVTLNGAGNYMKCHENVKLLLPKTADCKPVPCALEEVVQPAINYSVLDFYGLSEYVYSLSDVFNPKTDKYAYSVVLNKIKALCSKDWEQYKIEYRASLQEMSDAEFEELLQYKVNICFKAVYVFATLYDVYGMPEDYTRFYPTLEIENKELTWSLGAAVYMIATTEFDNKKSNSQQLEAQRQTVISLAVAVGVLGLGFLGLMTAFLWKMKQYKKAHTEQDVEVERRENNDGGNDADETDFCDGHCIVDVTNFSQSSREKQAASEPNRDSQTKILVHTYSLPRH</sequence>
<dbReference type="Pfam" id="PF01150">
    <property type="entry name" value="GDA1_CD39"/>
    <property type="match status" value="1"/>
</dbReference>
<evidence type="ECO:0000256" key="1">
    <source>
        <dbReference type="ARBA" id="ARBA00009283"/>
    </source>
</evidence>
<evidence type="ECO:0000256" key="5">
    <source>
        <dbReference type="SAM" id="MobiDB-lite"/>
    </source>
</evidence>
<gene>
    <name evidence="8" type="ORF">CDAUBV1_LOCUS17400</name>
</gene>
<dbReference type="PANTHER" id="PTHR11782:SF121">
    <property type="entry name" value="NUCLEOSIDE-DIPHOSPHATASE MIG-23"/>
    <property type="match status" value="1"/>
</dbReference>
<dbReference type="GO" id="GO:0017111">
    <property type="term" value="F:ribonucleoside triphosphate phosphatase activity"/>
    <property type="evidence" value="ECO:0007669"/>
    <property type="project" value="TreeGrafter"/>
</dbReference>
<feature type="compositionally biased region" description="Basic and acidic residues" evidence="5">
    <location>
        <begin position="522"/>
        <end position="533"/>
    </location>
</feature>
<evidence type="ECO:0000256" key="2">
    <source>
        <dbReference type="ARBA" id="ARBA00022801"/>
    </source>
</evidence>
<evidence type="ECO:0000256" key="6">
    <source>
        <dbReference type="SAM" id="Phobius"/>
    </source>
</evidence>
<feature type="chain" id="PRO_5043898393" evidence="7">
    <location>
        <begin position="20"/>
        <end position="587"/>
    </location>
</feature>
<feature type="transmembrane region" description="Helical" evidence="6">
    <location>
        <begin position="488"/>
        <end position="511"/>
    </location>
</feature>
<evidence type="ECO:0000256" key="3">
    <source>
        <dbReference type="PIRSR" id="PIRSR600407-1"/>
    </source>
</evidence>
<accession>A0AAV2U2M2</accession>
<dbReference type="GO" id="GO:0016020">
    <property type="term" value="C:membrane"/>
    <property type="evidence" value="ECO:0007669"/>
    <property type="project" value="TreeGrafter"/>
</dbReference>
<dbReference type="PANTHER" id="PTHR11782">
    <property type="entry name" value="ADENOSINE/GUANOSINE DIPHOSPHATASE"/>
    <property type="match status" value="1"/>
</dbReference>
<dbReference type="Gene3D" id="3.30.420.40">
    <property type="match status" value="1"/>
</dbReference>
<keyword evidence="2" id="KW-0378">Hydrolase</keyword>
<keyword evidence="6" id="KW-0472">Membrane</keyword>
<protein>
    <submittedName>
        <fullName evidence="8">Uncharacterized protein</fullName>
    </submittedName>
</protein>
<dbReference type="Proteomes" id="UP001497525">
    <property type="component" value="Unassembled WGS sequence"/>
</dbReference>
<feature type="signal peptide" evidence="7">
    <location>
        <begin position="1"/>
        <end position="19"/>
    </location>
</feature>
<keyword evidence="7" id="KW-0732">Signal</keyword>
<dbReference type="Gene3D" id="3.30.420.150">
    <property type="entry name" value="Exopolyphosphatase. Domain 2"/>
    <property type="match status" value="1"/>
</dbReference>
<keyword evidence="6" id="KW-0812">Transmembrane</keyword>
<proteinExistence type="inferred from homology"/>
<dbReference type="GO" id="GO:0005524">
    <property type="term" value="F:ATP binding"/>
    <property type="evidence" value="ECO:0007669"/>
    <property type="project" value="UniProtKB-KW"/>
</dbReference>
<dbReference type="GO" id="GO:0046036">
    <property type="term" value="P:CTP metabolic process"/>
    <property type="evidence" value="ECO:0007669"/>
    <property type="project" value="TreeGrafter"/>
</dbReference>
<feature type="region of interest" description="Disordered" evidence="5">
    <location>
        <begin position="522"/>
        <end position="541"/>
    </location>
</feature>
<feature type="active site" description="Proton acceptor" evidence="3">
    <location>
        <position position="163"/>
    </location>
</feature>
<dbReference type="GO" id="GO:0005794">
    <property type="term" value="C:Golgi apparatus"/>
    <property type="evidence" value="ECO:0007669"/>
    <property type="project" value="TreeGrafter"/>
</dbReference>